<comment type="caution">
    <text evidence="2">The sequence shown here is derived from an EMBL/GenBank/DDBJ whole genome shotgun (WGS) entry which is preliminary data.</text>
</comment>
<keyword evidence="3" id="KW-1185">Reference proteome</keyword>
<proteinExistence type="predicted"/>
<feature type="transmembrane region" description="Helical" evidence="1">
    <location>
        <begin position="302"/>
        <end position="322"/>
    </location>
</feature>
<dbReference type="EMBL" id="JAPQKR010000014">
    <property type="protein sequence ID" value="KAJ5198598.1"/>
    <property type="molecule type" value="Genomic_DNA"/>
</dbReference>
<evidence type="ECO:0000313" key="2">
    <source>
        <dbReference type="EMBL" id="KAJ5198598.1"/>
    </source>
</evidence>
<protein>
    <submittedName>
        <fullName evidence="2">Uncharacterized protein</fullName>
    </submittedName>
</protein>
<keyword evidence="1" id="KW-0812">Transmembrane</keyword>
<dbReference type="OrthoDB" id="5089392at2759"/>
<dbReference type="GeneID" id="83182078"/>
<name>A0A9W9JKG8_9EURO</name>
<feature type="transmembrane region" description="Helical" evidence="1">
    <location>
        <begin position="112"/>
        <end position="132"/>
    </location>
</feature>
<organism evidence="2 3">
    <name type="scientific">Penicillium cinerascens</name>
    <dbReference type="NCBI Taxonomy" id="70096"/>
    <lineage>
        <taxon>Eukaryota</taxon>
        <taxon>Fungi</taxon>
        <taxon>Dikarya</taxon>
        <taxon>Ascomycota</taxon>
        <taxon>Pezizomycotina</taxon>
        <taxon>Eurotiomycetes</taxon>
        <taxon>Eurotiomycetidae</taxon>
        <taxon>Eurotiales</taxon>
        <taxon>Aspergillaceae</taxon>
        <taxon>Penicillium</taxon>
    </lineage>
</organism>
<sequence>MALHGDSSDTLITTPSPAQLKLSQMDSELELSVIESAPPIPRILREASDITWQESLETQDTVTLRRRGRDRFKLLHQQQFRNSLLAGVGYLELANAGDFAANVWNDIPVPTFAAVLMGIGGTLALGMAFVAFQDFRLSWRNVRLLQDEKEHLLRLRQYHAKNPELARLLDSRLGVGVREIGTEVVDRIFMDILLGGGSVLVGVGTLMAIGGADPHVFKASNLLSGYIGNGLAAAFGLFNAVWSWFLIQRFRKHDTAVRRSEPSDDIHRRLHTRFRRFQWHALINGVIGLVAGAASMVTATRWWGYVVLIPCIISLIFCNYFWRKKLGYDRPVLGHVSLARMQLMPLVEDLEYAIIVQRGLSGQEISLPQTILQPESFESMLQFIVRNRMLEIYAVSLAQDKKTRSILLEIPASTEPDQIKITHDILLRLSSRHKHTQILLDHAKRFLRTEGVLIFTHRERHLLELLGYAVWHDQTVTAPTQEISIEMK</sequence>
<dbReference type="Proteomes" id="UP001150904">
    <property type="component" value="Unassembled WGS sequence"/>
</dbReference>
<reference evidence="2" key="2">
    <citation type="journal article" date="2023" name="IMA Fungus">
        <title>Comparative genomic study of the Penicillium genus elucidates a diverse pangenome and 15 lateral gene transfer events.</title>
        <authorList>
            <person name="Petersen C."/>
            <person name="Sorensen T."/>
            <person name="Nielsen M.R."/>
            <person name="Sondergaard T.E."/>
            <person name="Sorensen J.L."/>
            <person name="Fitzpatrick D.A."/>
            <person name="Frisvad J.C."/>
            <person name="Nielsen K.L."/>
        </authorList>
    </citation>
    <scope>NUCLEOTIDE SEQUENCE</scope>
    <source>
        <strain evidence="2">IBT 15544</strain>
    </source>
</reference>
<gene>
    <name evidence="2" type="ORF">N7498_007715</name>
</gene>
<evidence type="ECO:0000313" key="3">
    <source>
        <dbReference type="Proteomes" id="UP001150904"/>
    </source>
</evidence>
<reference evidence="2" key="1">
    <citation type="submission" date="2022-12" db="EMBL/GenBank/DDBJ databases">
        <authorList>
            <person name="Petersen C."/>
        </authorList>
    </citation>
    <scope>NUCLEOTIDE SEQUENCE</scope>
    <source>
        <strain evidence="2">IBT 15544</strain>
    </source>
</reference>
<dbReference type="RefSeq" id="XP_058307026.1">
    <property type="nucleotide sequence ID" value="XM_058454777.1"/>
</dbReference>
<accession>A0A9W9JKG8</accession>
<evidence type="ECO:0000256" key="1">
    <source>
        <dbReference type="SAM" id="Phobius"/>
    </source>
</evidence>
<keyword evidence="1" id="KW-1133">Transmembrane helix</keyword>
<feature type="transmembrane region" description="Helical" evidence="1">
    <location>
        <begin position="223"/>
        <end position="247"/>
    </location>
</feature>
<dbReference type="AlphaFoldDB" id="A0A9W9JKG8"/>
<feature type="transmembrane region" description="Helical" evidence="1">
    <location>
        <begin position="188"/>
        <end position="211"/>
    </location>
</feature>
<keyword evidence="1" id="KW-0472">Membrane</keyword>
<feature type="transmembrane region" description="Helical" evidence="1">
    <location>
        <begin position="277"/>
        <end position="296"/>
    </location>
</feature>